<dbReference type="Pfam" id="PF07470">
    <property type="entry name" value="Glyco_hydro_88"/>
    <property type="match status" value="1"/>
</dbReference>
<evidence type="ECO:0000259" key="3">
    <source>
        <dbReference type="Pfam" id="PF14258"/>
    </source>
</evidence>
<dbReference type="Pfam" id="PF14258">
    <property type="entry name" value="DUF4350"/>
    <property type="match status" value="1"/>
</dbReference>
<dbReference type="InterPro" id="IPR008928">
    <property type="entry name" value="6-hairpin_glycosidase_sf"/>
</dbReference>
<dbReference type="InterPro" id="IPR052043">
    <property type="entry name" value="PolySaccharide_Degr_Enz"/>
</dbReference>
<feature type="domain" description="DUF4350" evidence="3">
    <location>
        <begin position="425"/>
        <end position="603"/>
    </location>
</feature>
<dbReference type="OrthoDB" id="6381507at2"/>
<feature type="chain" id="PRO_5020477101" evidence="2">
    <location>
        <begin position="19"/>
        <end position="634"/>
    </location>
</feature>
<reference evidence="4 5" key="1">
    <citation type="submission" date="2019-01" db="EMBL/GenBank/DDBJ databases">
        <title>Lacibacter sp. strain TTM-7.</title>
        <authorList>
            <person name="Chen W.-M."/>
        </authorList>
    </citation>
    <scope>NUCLEOTIDE SEQUENCE [LARGE SCALE GENOMIC DNA]</scope>
    <source>
        <strain evidence="4 5">TTM-7</strain>
    </source>
</reference>
<organism evidence="4 5">
    <name type="scientific">Lacibacter luteus</name>
    <dbReference type="NCBI Taxonomy" id="2508719"/>
    <lineage>
        <taxon>Bacteria</taxon>
        <taxon>Pseudomonadati</taxon>
        <taxon>Bacteroidota</taxon>
        <taxon>Chitinophagia</taxon>
        <taxon>Chitinophagales</taxon>
        <taxon>Chitinophagaceae</taxon>
        <taxon>Lacibacter</taxon>
    </lineage>
</organism>
<evidence type="ECO:0000313" key="5">
    <source>
        <dbReference type="Proteomes" id="UP000290204"/>
    </source>
</evidence>
<evidence type="ECO:0000256" key="2">
    <source>
        <dbReference type="SAM" id="SignalP"/>
    </source>
</evidence>
<dbReference type="Proteomes" id="UP000290204">
    <property type="component" value="Unassembled WGS sequence"/>
</dbReference>
<dbReference type="RefSeq" id="WP_129131015.1">
    <property type="nucleotide sequence ID" value="NZ_SDHW01000003.1"/>
</dbReference>
<dbReference type="InterPro" id="IPR025646">
    <property type="entry name" value="DUF4350"/>
</dbReference>
<gene>
    <name evidence="4" type="ORF">ESA94_11265</name>
</gene>
<dbReference type="InterPro" id="IPR012341">
    <property type="entry name" value="6hp_glycosidase-like_sf"/>
</dbReference>
<dbReference type="InterPro" id="IPR029062">
    <property type="entry name" value="Class_I_gatase-like"/>
</dbReference>
<dbReference type="PANTHER" id="PTHR33886:SF8">
    <property type="entry name" value="UNSATURATED RHAMNOGALACTURONAN HYDROLASE (EUROFUNG)"/>
    <property type="match status" value="1"/>
</dbReference>
<dbReference type="PANTHER" id="PTHR33886">
    <property type="entry name" value="UNSATURATED RHAMNOGALACTURONAN HYDROLASE (EUROFUNG)"/>
    <property type="match status" value="1"/>
</dbReference>
<dbReference type="InterPro" id="IPR010905">
    <property type="entry name" value="Glyco_hydro_88"/>
</dbReference>
<dbReference type="SUPFAM" id="SSF48208">
    <property type="entry name" value="Six-hairpin glycosidases"/>
    <property type="match status" value="1"/>
</dbReference>
<accession>A0A4V1M7F0</accession>
<comment type="caution">
    <text evidence="4">The sequence shown here is derived from an EMBL/GenBank/DDBJ whole genome shotgun (WGS) entry which is preliminary data.</text>
</comment>
<proteinExistence type="predicted"/>
<dbReference type="Gene3D" id="3.40.50.880">
    <property type="match status" value="1"/>
</dbReference>
<keyword evidence="5" id="KW-1185">Reference proteome</keyword>
<dbReference type="GO" id="GO:0016787">
    <property type="term" value="F:hydrolase activity"/>
    <property type="evidence" value="ECO:0007669"/>
    <property type="project" value="UniProtKB-KW"/>
</dbReference>
<evidence type="ECO:0000256" key="1">
    <source>
        <dbReference type="ARBA" id="ARBA00022801"/>
    </source>
</evidence>
<dbReference type="EMBL" id="SDHW01000003">
    <property type="protein sequence ID" value="RXK59642.1"/>
    <property type="molecule type" value="Genomic_DNA"/>
</dbReference>
<keyword evidence="2" id="KW-0732">Signal</keyword>
<dbReference type="AlphaFoldDB" id="A0A4V1M7F0"/>
<keyword evidence="1 4" id="KW-0378">Hydrolase</keyword>
<evidence type="ECO:0000313" key="4">
    <source>
        <dbReference type="EMBL" id="RXK59642.1"/>
    </source>
</evidence>
<dbReference type="SUPFAM" id="SSF52317">
    <property type="entry name" value="Class I glutamine amidotransferase-like"/>
    <property type="match status" value="1"/>
</dbReference>
<feature type="signal peptide" evidence="2">
    <location>
        <begin position="1"/>
        <end position="18"/>
    </location>
</feature>
<sequence length="634" mass="71434">MKKLTLLVLLAIALQSSAQTKWSEKVAATVDKIWPDSLPIGSRTKWSYDMGVVLKGFESLWMRTGNVAYYNSLKNRMDYFVQNDGSIKGYELEEYNIDHVNNGKLVLMLYRITGAEKYKKAAMHLRDQLRTHPRTKEGGFWHKKIYTNQMWLDGLYMGAPFYAEYAMLFHEDTAFNDIANQFIWMEKNARDPKTGLIYHAWDESKEQQWANKTTGTSPHFWARAMGWYSDALVDALDYFPADHPKRKDLIAILNRLVNAIEKQQDPTTGLWYDVMNYNGPGKEKNYFEASASSQFVYAIAKGVRKGYLPAAKLAIAKKGYDGIVKRFIKEENGQTNLHGTVKVSGLGGKPYRDGSFAYYMSEDVIVNDAKGVGAFLLAAGEMEQLPTQAVGKGKTVLLDRWFNSEKKKDAGGEMSYWHYTWEERSHGGYYTWGTIFESYGATLKSLDVAPTASNLSKASVYIIVDPDHVRDNPNPNYVTATDVTAISNWVNAGGVLILLANDSNNCDLKHFNLLAQKFGVTFTDNSLNMVKNDTYVQGEVLPGANNPVFKTTKKMFLKEISELNVKAPAKAIVTKDGAAIIAVAKYGKGTVFSVGDPWIYNEYIDNRKLLPADFENYKAAEDLAKWLLQTATKK</sequence>
<dbReference type="Gene3D" id="1.50.10.10">
    <property type="match status" value="1"/>
</dbReference>
<protein>
    <submittedName>
        <fullName evidence="4">Glycoside hydrolase family 88 protein</fullName>
    </submittedName>
</protein>
<dbReference type="GO" id="GO:0005975">
    <property type="term" value="P:carbohydrate metabolic process"/>
    <property type="evidence" value="ECO:0007669"/>
    <property type="project" value="InterPro"/>
</dbReference>
<name>A0A4V1M7F0_9BACT</name>